<proteinExistence type="predicted"/>
<dbReference type="AlphaFoldDB" id="A0A9P7S1X3"/>
<feature type="region of interest" description="Disordered" evidence="1">
    <location>
        <begin position="98"/>
        <end position="124"/>
    </location>
</feature>
<name>A0A9P7S1X3_9AGAR</name>
<comment type="caution">
    <text evidence="2">The sequence shown here is derived from an EMBL/GenBank/DDBJ whole genome shotgun (WGS) entry which is preliminary data.</text>
</comment>
<feature type="compositionally biased region" description="Low complexity" evidence="1">
    <location>
        <begin position="113"/>
        <end position="124"/>
    </location>
</feature>
<dbReference type="GeneID" id="66076322"/>
<dbReference type="KEGG" id="more:E1B28_007246"/>
<organism evidence="2 3">
    <name type="scientific">Marasmius oreades</name>
    <name type="common">fairy-ring Marasmius</name>
    <dbReference type="NCBI Taxonomy" id="181124"/>
    <lineage>
        <taxon>Eukaryota</taxon>
        <taxon>Fungi</taxon>
        <taxon>Dikarya</taxon>
        <taxon>Basidiomycota</taxon>
        <taxon>Agaricomycotina</taxon>
        <taxon>Agaricomycetes</taxon>
        <taxon>Agaricomycetidae</taxon>
        <taxon>Agaricales</taxon>
        <taxon>Marasmiineae</taxon>
        <taxon>Marasmiaceae</taxon>
        <taxon>Marasmius</taxon>
    </lineage>
</organism>
<dbReference type="EMBL" id="CM032184">
    <property type="protein sequence ID" value="KAG7093577.1"/>
    <property type="molecule type" value="Genomic_DNA"/>
</dbReference>
<dbReference type="Proteomes" id="UP001049176">
    <property type="component" value="Chromosome 4"/>
</dbReference>
<keyword evidence="3" id="KW-1185">Reference proteome</keyword>
<evidence type="ECO:0000313" key="2">
    <source>
        <dbReference type="EMBL" id="KAG7093577.1"/>
    </source>
</evidence>
<gene>
    <name evidence="2" type="ORF">E1B28_007246</name>
</gene>
<evidence type="ECO:0000313" key="3">
    <source>
        <dbReference type="Proteomes" id="UP001049176"/>
    </source>
</evidence>
<reference evidence="2" key="1">
    <citation type="journal article" date="2021" name="Genome Biol. Evol.">
        <title>The assembled and annotated genome of the fairy-ring fungus Marasmius oreades.</title>
        <authorList>
            <person name="Hiltunen M."/>
            <person name="Ament-Velasquez S.L."/>
            <person name="Johannesson H."/>
        </authorList>
    </citation>
    <scope>NUCLEOTIDE SEQUENCE</scope>
    <source>
        <strain evidence="2">03SP1</strain>
    </source>
</reference>
<dbReference type="OrthoDB" id="10392066at2759"/>
<sequence length="428" mass="47060">MPSLFLCLAYAGGGVFLLLVATTLLWTSAMFLCRWVGKVAKARRLRKTNVDMEANCNITPLILQPRRPTPRFAPHPPRCSCPVHVSSHLDRNLHVKQPTDLEISPQKYRNNDTHTSSTSPTSTFPLSDDNISGCTGGFITLCKSRKNCPPPERKCEHTQSPFINSTNPCHEPSHLDSKSDASYDVPKALSVAHSTIIQPRTKINSSEEKDFQKNSSSVPPILWALFSPSNIGLVLASGLLAKFSGERKKEDECAEDINSLHRIADAFGARHSSQTSRTARYRHSLARGSRISGMRYEGGYKQGLHTVAYRCHLLKTARSSIQEVSASRASVVPVVTTPVPTPPEPSLIVTVIPRNPLEHDPTAPPGLDLPPPKVITRGHVRGSQENLLPPYQVGLSGKMSILNKMVDEGIAGENKRRREILGLKVMNQ</sequence>
<dbReference type="RefSeq" id="XP_043010047.1">
    <property type="nucleotide sequence ID" value="XM_043151965.1"/>
</dbReference>
<evidence type="ECO:0000256" key="1">
    <source>
        <dbReference type="SAM" id="MobiDB-lite"/>
    </source>
</evidence>
<protein>
    <submittedName>
        <fullName evidence="2">Uncharacterized protein</fullName>
    </submittedName>
</protein>
<accession>A0A9P7S1X3</accession>